<accession>A0AA40DW06</accession>
<proteinExistence type="predicted"/>
<dbReference type="EMBL" id="JAUIRO010000005">
    <property type="protein sequence ID" value="KAK0713763.1"/>
    <property type="molecule type" value="Genomic_DNA"/>
</dbReference>
<dbReference type="RefSeq" id="XP_060295085.1">
    <property type="nucleotide sequence ID" value="XM_060442374.1"/>
</dbReference>
<name>A0AA40DW06_9PEZI</name>
<evidence type="ECO:0000313" key="1">
    <source>
        <dbReference type="EMBL" id="KAK0713763.1"/>
    </source>
</evidence>
<dbReference type="AlphaFoldDB" id="A0AA40DW06"/>
<gene>
    <name evidence="1" type="ORF">B0T26DRAFT_718293</name>
</gene>
<comment type="caution">
    <text evidence="1">The sequence shown here is derived from an EMBL/GenBank/DDBJ whole genome shotgun (WGS) entry which is preliminary data.</text>
</comment>
<organism evidence="1 2">
    <name type="scientific">Lasiosphaeria miniovina</name>
    <dbReference type="NCBI Taxonomy" id="1954250"/>
    <lineage>
        <taxon>Eukaryota</taxon>
        <taxon>Fungi</taxon>
        <taxon>Dikarya</taxon>
        <taxon>Ascomycota</taxon>
        <taxon>Pezizomycotina</taxon>
        <taxon>Sordariomycetes</taxon>
        <taxon>Sordariomycetidae</taxon>
        <taxon>Sordariales</taxon>
        <taxon>Lasiosphaeriaceae</taxon>
        <taxon>Lasiosphaeria</taxon>
    </lineage>
</organism>
<evidence type="ECO:0000313" key="2">
    <source>
        <dbReference type="Proteomes" id="UP001172101"/>
    </source>
</evidence>
<dbReference type="GeneID" id="85325644"/>
<dbReference type="Proteomes" id="UP001172101">
    <property type="component" value="Unassembled WGS sequence"/>
</dbReference>
<protein>
    <submittedName>
        <fullName evidence="1">Uncharacterized protein</fullName>
    </submittedName>
</protein>
<reference evidence="1" key="1">
    <citation type="submission" date="2023-06" db="EMBL/GenBank/DDBJ databases">
        <title>Genome-scale phylogeny and comparative genomics of the fungal order Sordariales.</title>
        <authorList>
            <consortium name="Lawrence Berkeley National Laboratory"/>
            <person name="Hensen N."/>
            <person name="Bonometti L."/>
            <person name="Westerberg I."/>
            <person name="Brannstrom I.O."/>
            <person name="Guillou S."/>
            <person name="Cros-Aarteil S."/>
            <person name="Calhoun S."/>
            <person name="Haridas S."/>
            <person name="Kuo A."/>
            <person name="Mondo S."/>
            <person name="Pangilinan J."/>
            <person name="Riley R."/>
            <person name="LaButti K."/>
            <person name="Andreopoulos B."/>
            <person name="Lipzen A."/>
            <person name="Chen C."/>
            <person name="Yanf M."/>
            <person name="Daum C."/>
            <person name="Ng V."/>
            <person name="Clum A."/>
            <person name="Steindorff A."/>
            <person name="Ohm R."/>
            <person name="Martin F."/>
            <person name="Silar P."/>
            <person name="Natvig D."/>
            <person name="Lalanne C."/>
            <person name="Gautier V."/>
            <person name="Ament-velasquez S.L."/>
            <person name="Kruys A."/>
            <person name="Hutchinson M.I."/>
            <person name="Powell A.J."/>
            <person name="Barry K."/>
            <person name="Miller A.N."/>
            <person name="Grigoriev I.V."/>
            <person name="Debuchy R."/>
            <person name="Gladieux P."/>
            <person name="Thoren M.H."/>
            <person name="Johannesson H."/>
        </authorList>
    </citation>
    <scope>NUCLEOTIDE SEQUENCE</scope>
    <source>
        <strain evidence="1">SMH2392-1A</strain>
    </source>
</reference>
<sequence length="59" mass="6307">MGRTRQASICRNHLPANDANHSATGIWNCPSPASSCFRPGVPRLWSSPPPSSCLGNTFP</sequence>
<keyword evidence="2" id="KW-1185">Reference proteome</keyword>